<proteinExistence type="predicted"/>
<gene>
    <name evidence="2" type="ORF">O3P69_013070</name>
</gene>
<keyword evidence="3" id="KW-1185">Reference proteome</keyword>
<evidence type="ECO:0000256" key="1">
    <source>
        <dbReference type="SAM" id="MobiDB-lite"/>
    </source>
</evidence>
<name>A0AAW0TRV9_SCYPA</name>
<comment type="caution">
    <text evidence="2">The sequence shown here is derived from an EMBL/GenBank/DDBJ whole genome shotgun (WGS) entry which is preliminary data.</text>
</comment>
<dbReference type="Proteomes" id="UP001487740">
    <property type="component" value="Unassembled WGS sequence"/>
</dbReference>
<protein>
    <submittedName>
        <fullName evidence="2">Uncharacterized protein</fullName>
    </submittedName>
</protein>
<organism evidence="2 3">
    <name type="scientific">Scylla paramamosain</name>
    <name type="common">Mud crab</name>
    <dbReference type="NCBI Taxonomy" id="85552"/>
    <lineage>
        <taxon>Eukaryota</taxon>
        <taxon>Metazoa</taxon>
        <taxon>Ecdysozoa</taxon>
        <taxon>Arthropoda</taxon>
        <taxon>Crustacea</taxon>
        <taxon>Multicrustacea</taxon>
        <taxon>Malacostraca</taxon>
        <taxon>Eumalacostraca</taxon>
        <taxon>Eucarida</taxon>
        <taxon>Decapoda</taxon>
        <taxon>Pleocyemata</taxon>
        <taxon>Brachyura</taxon>
        <taxon>Eubrachyura</taxon>
        <taxon>Portunoidea</taxon>
        <taxon>Portunidae</taxon>
        <taxon>Portuninae</taxon>
        <taxon>Scylla</taxon>
    </lineage>
</organism>
<feature type="region of interest" description="Disordered" evidence="1">
    <location>
        <begin position="96"/>
        <end position="130"/>
    </location>
</feature>
<evidence type="ECO:0000313" key="2">
    <source>
        <dbReference type="EMBL" id="KAK8390226.1"/>
    </source>
</evidence>
<sequence length="130" mass="14014">MKRWKREKRKRKEPVESSGGVVQNCYGMRSKWGVRFEASRGQTVAQLEAKVAGGGGGPCWLSGDLVDSAALKQLCAGPVHQYLACYQDVLTPTGYASRSTPPTLGRDATRPSPCMSSSPEKRGGVLQDAQ</sequence>
<reference evidence="2 3" key="1">
    <citation type="submission" date="2023-03" db="EMBL/GenBank/DDBJ databases">
        <title>High-quality genome of Scylla paramamosain provides insights in environmental adaptation.</title>
        <authorList>
            <person name="Zhang L."/>
        </authorList>
    </citation>
    <scope>NUCLEOTIDE SEQUENCE [LARGE SCALE GENOMIC DNA]</scope>
    <source>
        <strain evidence="2">LZ_2023a</strain>
        <tissue evidence="2">Muscle</tissue>
    </source>
</reference>
<dbReference type="EMBL" id="JARAKH010000026">
    <property type="protein sequence ID" value="KAK8390226.1"/>
    <property type="molecule type" value="Genomic_DNA"/>
</dbReference>
<dbReference type="AlphaFoldDB" id="A0AAW0TRV9"/>
<accession>A0AAW0TRV9</accession>
<evidence type="ECO:0000313" key="3">
    <source>
        <dbReference type="Proteomes" id="UP001487740"/>
    </source>
</evidence>